<dbReference type="InterPro" id="IPR029058">
    <property type="entry name" value="AB_hydrolase_fold"/>
</dbReference>
<comment type="caution">
    <text evidence="1">The sequence shown here is derived from an EMBL/GenBank/DDBJ whole genome shotgun (WGS) entry which is preliminary data.</text>
</comment>
<protein>
    <recommendedName>
        <fullName evidence="3">Dienelactone hydrolase domain-containing protein</fullName>
    </recommendedName>
</protein>
<keyword evidence="2" id="KW-1185">Reference proteome</keyword>
<dbReference type="Gene3D" id="3.40.50.1820">
    <property type="entry name" value="alpha/beta hydrolase"/>
    <property type="match status" value="1"/>
</dbReference>
<evidence type="ECO:0000313" key="1">
    <source>
        <dbReference type="EMBL" id="KAH3679429.1"/>
    </source>
</evidence>
<reference evidence="1" key="2">
    <citation type="submission" date="2021-01" db="EMBL/GenBank/DDBJ databases">
        <authorList>
            <person name="Schikora-Tamarit M.A."/>
        </authorList>
    </citation>
    <scope>NUCLEOTIDE SEQUENCE</scope>
    <source>
        <strain evidence="1">CBS6341</strain>
    </source>
</reference>
<gene>
    <name evidence="1" type="ORF">WICMUC_000974</name>
</gene>
<name>A0A9P8THW5_9ASCO</name>
<sequence length="382" mass="43444">MSDLSLPKSAYPRAYEEFDSSFINDSIEGDISLPHERFNPNQNETEDESTDSLVELIGNLNTLEDGSRKGSLSSGSKPMFIEPVSPKPRGYEFQLKTTKTKVYLTYPINSIEIDTYGKIEYEMSTREKSMVVIIPNSKGLSLNNQKLADAYSIRTGCVVALVDIYFNDPLSLEQELGKPVTDATWLGTFRRLSNGFTHNTTRHIWLQTHQIFGKHIEGTRFQGNTNFNIIKESIEELITTHGVENCILIGFSYGCNTVARINLELNVNHIHSEISEKIKGFVLVHPIKIPANIFDVLETSNKPTLGVFGQETDYISREELQHFQRHIEKNKQNKFIQLKTKKETPHGFSISGDYPPNKIGDLPKRTCELIVDWIIQKLNKYP</sequence>
<accession>A0A9P8THW5</accession>
<evidence type="ECO:0000313" key="2">
    <source>
        <dbReference type="Proteomes" id="UP000769528"/>
    </source>
</evidence>
<evidence type="ECO:0008006" key="3">
    <source>
        <dbReference type="Google" id="ProtNLM"/>
    </source>
</evidence>
<organism evidence="1 2">
    <name type="scientific">Wickerhamomyces mucosus</name>
    <dbReference type="NCBI Taxonomy" id="1378264"/>
    <lineage>
        <taxon>Eukaryota</taxon>
        <taxon>Fungi</taxon>
        <taxon>Dikarya</taxon>
        <taxon>Ascomycota</taxon>
        <taxon>Saccharomycotina</taxon>
        <taxon>Saccharomycetes</taxon>
        <taxon>Phaffomycetales</taxon>
        <taxon>Wickerhamomycetaceae</taxon>
        <taxon>Wickerhamomyces</taxon>
    </lineage>
</organism>
<dbReference type="PANTHER" id="PTHR17630:SF44">
    <property type="entry name" value="PROTEIN AIM2"/>
    <property type="match status" value="1"/>
</dbReference>
<dbReference type="EMBL" id="JAEUBF010000310">
    <property type="protein sequence ID" value="KAH3679429.1"/>
    <property type="molecule type" value="Genomic_DNA"/>
</dbReference>
<reference evidence="1" key="1">
    <citation type="journal article" date="2021" name="Open Biol.">
        <title>Shared evolutionary footprints suggest mitochondrial oxidative damage underlies multiple complex I losses in fungi.</title>
        <authorList>
            <person name="Schikora-Tamarit M.A."/>
            <person name="Marcet-Houben M."/>
            <person name="Nosek J."/>
            <person name="Gabaldon T."/>
        </authorList>
    </citation>
    <scope>NUCLEOTIDE SEQUENCE</scope>
    <source>
        <strain evidence="1">CBS6341</strain>
    </source>
</reference>
<dbReference type="PANTHER" id="PTHR17630">
    <property type="entry name" value="DIENELACTONE HYDROLASE"/>
    <property type="match status" value="1"/>
</dbReference>
<dbReference type="OrthoDB" id="1393670at2759"/>
<dbReference type="SUPFAM" id="SSF53474">
    <property type="entry name" value="alpha/beta-Hydrolases"/>
    <property type="match status" value="1"/>
</dbReference>
<proteinExistence type="predicted"/>
<dbReference type="AlphaFoldDB" id="A0A9P8THW5"/>
<dbReference type="Proteomes" id="UP000769528">
    <property type="component" value="Unassembled WGS sequence"/>
</dbReference>